<keyword evidence="2" id="KW-0732">Signal</keyword>
<evidence type="ECO:0000313" key="3">
    <source>
        <dbReference type="EMBL" id="MCW8109161.1"/>
    </source>
</evidence>
<feature type="signal peptide" evidence="2">
    <location>
        <begin position="1"/>
        <end position="21"/>
    </location>
</feature>
<name>A0ABT3P8Q8_9ALTE</name>
<gene>
    <name evidence="3" type="ORF">OPS25_11695</name>
</gene>
<protein>
    <submittedName>
        <fullName evidence="3">Conjugal transfer protein TraF</fullName>
    </submittedName>
</protein>
<comment type="caution">
    <text evidence="3">The sequence shown here is derived from an EMBL/GenBank/DDBJ whole genome shotgun (WGS) entry which is preliminary data.</text>
</comment>
<dbReference type="RefSeq" id="WP_265617908.1">
    <property type="nucleotide sequence ID" value="NZ_JAPFRD010000011.1"/>
</dbReference>
<organism evidence="3 4">
    <name type="scientific">Alteromonas aquimaris</name>
    <dbReference type="NCBI Taxonomy" id="2998417"/>
    <lineage>
        <taxon>Bacteria</taxon>
        <taxon>Pseudomonadati</taxon>
        <taxon>Pseudomonadota</taxon>
        <taxon>Gammaproteobacteria</taxon>
        <taxon>Alteromonadales</taxon>
        <taxon>Alteromonadaceae</taxon>
        <taxon>Alteromonas/Salinimonas group</taxon>
        <taxon>Alteromonas</taxon>
    </lineage>
</organism>
<evidence type="ECO:0000256" key="2">
    <source>
        <dbReference type="SAM" id="SignalP"/>
    </source>
</evidence>
<evidence type="ECO:0000256" key="1">
    <source>
        <dbReference type="SAM" id="Coils"/>
    </source>
</evidence>
<keyword evidence="1" id="KW-0175">Coiled coil</keyword>
<sequence length="440" mass="48536">MRTPTKLAVITATLFSTYTLADQPIYHPIGPSLTQGKISSKYDLTSIMNNPAASPLVFDKDKDENWRVGAIGPFGIGYEVGQVDDLVDELDELIDILDQENLNIDDALDAVDRFEPFLENAEQNGYVKTSTAFTIPLLPVVYHHPKWGTFTFEMSSHGQLKGNVLADDIDILVLDGGYELNTNAAMYVKSAVQLNASLSYANTFWQRDYAQLIGGVRAKLVTMELSKSVLSFSALDSSDDLADVIEDEYDKGADRTSEVAFDLGLLWMADSYSLGITVTDINEPEFKYGDLTSNCADQTGVGIDNCFVAQQFIGAGKINGQEIHVANRQVTLEGSVLFGDDRQIGLHASVDLNDKNDPVGDLYQWSTLAMTYNFDNWLLPQLRAGYSLNSVGSKLGYYNVGLTLLNNLYLDVRWADENTEIDGTSIPRSALVNLGFQTRF</sequence>
<proteinExistence type="predicted"/>
<accession>A0ABT3P8Q8</accession>
<dbReference type="EMBL" id="JAPFRD010000011">
    <property type="protein sequence ID" value="MCW8109161.1"/>
    <property type="molecule type" value="Genomic_DNA"/>
</dbReference>
<reference evidence="3" key="1">
    <citation type="submission" date="2022-11" db="EMBL/GenBank/DDBJ databases">
        <title>Alteromonas sp. nov., isolated from sea water of the Qingdao.</title>
        <authorList>
            <person name="Wang Q."/>
        </authorList>
    </citation>
    <scope>NUCLEOTIDE SEQUENCE</scope>
    <source>
        <strain evidence="3">ASW11-7</strain>
    </source>
</reference>
<evidence type="ECO:0000313" key="4">
    <source>
        <dbReference type="Proteomes" id="UP001142810"/>
    </source>
</evidence>
<dbReference type="Pfam" id="PF13729">
    <property type="entry name" value="TraF_2"/>
    <property type="match status" value="1"/>
</dbReference>
<dbReference type="Proteomes" id="UP001142810">
    <property type="component" value="Unassembled WGS sequence"/>
</dbReference>
<dbReference type="InterPro" id="IPR032811">
    <property type="entry name" value="Put_conjugal_transfer"/>
</dbReference>
<feature type="chain" id="PRO_5046468269" evidence="2">
    <location>
        <begin position="22"/>
        <end position="440"/>
    </location>
</feature>
<feature type="coiled-coil region" evidence="1">
    <location>
        <begin position="83"/>
        <end position="110"/>
    </location>
</feature>
<keyword evidence="4" id="KW-1185">Reference proteome</keyword>